<name>A0ABP0QCU8_9DINO</name>
<reference evidence="2 3" key="1">
    <citation type="submission" date="2024-02" db="EMBL/GenBank/DDBJ databases">
        <authorList>
            <person name="Chen Y."/>
            <person name="Shah S."/>
            <person name="Dougan E. K."/>
            <person name="Thang M."/>
            <person name="Chan C."/>
        </authorList>
    </citation>
    <scope>NUCLEOTIDE SEQUENCE [LARGE SCALE GENOMIC DNA]</scope>
</reference>
<protein>
    <submittedName>
        <fullName evidence="2">Uncharacterized protein</fullName>
    </submittedName>
</protein>
<comment type="similarity">
    <text evidence="1">Belongs to the MDM20/NAA25 family.</text>
</comment>
<sequence length="981" mass="108798">MSSRDATVSRKLQAIYGAIDSGDLKGAVRLCERKDVADVAIVQAVKAYALEKRERSEEALEVARRVLSMGPFDDDYIYSTLNSVFTGMGCDADGIAMHEAVQDVSPKYAETLFSEYLRTRQLSKAQMLGMKMSKNFDNQEYLGWTGCAMVVESIGMTSELAAKKLAFAEATLRKTLAYEETVSDNRARTDAVKMTLVHVLGLQKKHAEITAFVSEHLDHIQRRERLLILAEAKQLDGQFEAAAQDFWTLLSEEDPEDWRNWSGFLECRFAAGTAPLEVLAQIEPLTTDAEGRPRRGPCLAQVHVHLRVALQDANSAAELRQAVFSYMERFDAKACCFGDLRNVLLAFTPGEDGDVAPEMASPPGVQFVYLDERLGRSAAAELKEHRSSRRWADQDFAGRFAADDLVTKIEERYLQTLTSVRSAVATAGQFADKKKEVRSVLSCLQILRYLGHFEGRDVAAMMTLVSDLVALYRETQYLDGDATGGETEVKVGDELVVLAAHSLIDLANAFGDQDEAACRRWLESAAALAEEGYAHSPNGFQLALVLLEVYQRLGAISRACEIYNGLGVKFIQTDSLSHVLLGSLLDHGHYNEALHSCHMIDQLWKSSRCDTPIYSIKALKLGNYSKAIEFFKLETRLRLSHQRCVAACERFFLEMALEQVASWDTVRDFVLANLMAQDPAKARKPTPFAELLGIDRATELCSNYDFTTTMTWDCPLVGRTAKAETQRLATRCSPTMSQSRACTASRTYDETWHTRALSWVDFRLTLGVLLFLLVNPSEEERSAAVEVGDGRAVKTDLVNHLETLGLVQRGLWPLVAEIAGVVVTLEDAEDYSKLGSQFDAMAASLDVERLPGESTQALLWSLSNDILVVTVAVRAWMARWPRRKNKKKNKSAQEEALEAMQKSLKTLGSQLLRFLGAIAEELSKRQQDTSPGEAAAPLGVAREQDVAKLLGDVEASKLRACSNGVDLAEKQRVLIQGAKYK</sequence>
<dbReference type="PANTHER" id="PTHR22767">
    <property type="entry name" value="N-TERMINAL ACETYLTRANSFERASE-RELATED"/>
    <property type="match status" value="1"/>
</dbReference>
<evidence type="ECO:0000313" key="3">
    <source>
        <dbReference type="Proteomes" id="UP001642464"/>
    </source>
</evidence>
<proteinExistence type="inferred from homology"/>
<dbReference type="SUPFAM" id="SSF48452">
    <property type="entry name" value="TPR-like"/>
    <property type="match status" value="1"/>
</dbReference>
<evidence type="ECO:0000256" key="1">
    <source>
        <dbReference type="ARBA" id="ARBA00006298"/>
    </source>
</evidence>
<keyword evidence="3" id="KW-1185">Reference proteome</keyword>
<dbReference type="InterPro" id="IPR019183">
    <property type="entry name" value="NAA25_NatB_aux_su"/>
</dbReference>
<dbReference type="Pfam" id="PF09797">
    <property type="entry name" value="NatB_MDM20"/>
    <property type="match status" value="1"/>
</dbReference>
<organism evidence="2 3">
    <name type="scientific">Durusdinium trenchii</name>
    <dbReference type="NCBI Taxonomy" id="1381693"/>
    <lineage>
        <taxon>Eukaryota</taxon>
        <taxon>Sar</taxon>
        <taxon>Alveolata</taxon>
        <taxon>Dinophyceae</taxon>
        <taxon>Suessiales</taxon>
        <taxon>Symbiodiniaceae</taxon>
        <taxon>Durusdinium</taxon>
    </lineage>
</organism>
<dbReference type="PANTHER" id="PTHR22767:SF3">
    <property type="entry name" value="N-ALPHA-ACETYLTRANSFERASE 25, NATB AUXILIARY SUBUNIT"/>
    <property type="match status" value="1"/>
</dbReference>
<accession>A0ABP0QCU8</accession>
<evidence type="ECO:0000313" key="2">
    <source>
        <dbReference type="EMBL" id="CAK9086069.1"/>
    </source>
</evidence>
<comment type="caution">
    <text evidence="2">The sequence shown here is derived from an EMBL/GenBank/DDBJ whole genome shotgun (WGS) entry which is preliminary data.</text>
</comment>
<dbReference type="Proteomes" id="UP001642464">
    <property type="component" value="Unassembled WGS sequence"/>
</dbReference>
<dbReference type="InterPro" id="IPR011990">
    <property type="entry name" value="TPR-like_helical_dom_sf"/>
</dbReference>
<gene>
    <name evidence="2" type="ORF">SCF082_LOCUS40729</name>
</gene>
<dbReference type="Gene3D" id="1.25.40.1040">
    <property type="match status" value="1"/>
</dbReference>
<dbReference type="EMBL" id="CAXAMM010039388">
    <property type="protein sequence ID" value="CAK9086069.1"/>
    <property type="molecule type" value="Genomic_DNA"/>
</dbReference>